<dbReference type="InterPro" id="IPR036638">
    <property type="entry name" value="HLH_DNA-bd_sf"/>
</dbReference>
<dbReference type="GO" id="GO:0046983">
    <property type="term" value="F:protein dimerization activity"/>
    <property type="evidence" value="ECO:0007669"/>
    <property type="project" value="InterPro"/>
</dbReference>
<dbReference type="KEGG" id="dor:Desor_1432"/>
<keyword evidence="2" id="KW-1185">Reference proteome</keyword>
<dbReference type="EMBL" id="CP003108">
    <property type="protein sequence ID" value="AET67089.1"/>
    <property type="molecule type" value="Genomic_DNA"/>
</dbReference>
<protein>
    <submittedName>
        <fullName evidence="1">Spo0E like sporulation regulatory protein</fullName>
    </submittedName>
</protein>
<dbReference type="OrthoDB" id="1684520at2"/>
<dbReference type="RefSeq" id="WP_014183908.1">
    <property type="nucleotide sequence ID" value="NC_016584.1"/>
</dbReference>
<reference evidence="1 2" key="2">
    <citation type="journal article" date="2012" name="J. Bacteriol.">
        <title>Complete genome sequences of Desulfosporosinus orientis DSM765T, Desulfosporosinus youngiae DSM17734T, Desulfosporosinus meridiei DSM13257T, and Desulfosporosinus acidiphilus DSM22704T.</title>
        <authorList>
            <person name="Pester M."/>
            <person name="Brambilla E."/>
            <person name="Alazard D."/>
            <person name="Rattei T."/>
            <person name="Weinmaier T."/>
            <person name="Han J."/>
            <person name="Lucas S."/>
            <person name="Lapidus A."/>
            <person name="Cheng J.F."/>
            <person name="Goodwin L."/>
            <person name="Pitluck S."/>
            <person name="Peters L."/>
            <person name="Ovchinnikova G."/>
            <person name="Teshima H."/>
            <person name="Detter J.C."/>
            <person name="Han C.S."/>
            <person name="Tapia R."/>
            <person name="Land M.L."/>
            <person name="Hauser L."/>
            <person name="Kyrpides N.C."/>
            <person name="Ivanova N.N."/>
            <person name="Pagani I."/>
            <person name="Huntmann M."/>
            <person name="Wei C.L."/>
            <person name="Davenport K.W."/>
            <person name="Daligault H."/>
            <person name="Chain P.S."/>
            <person name="Chen A."/>
            <person name="Mavromatis K."/>
            <person name="Markowitz V."/>
            <person name="Szeto E."/>
            <person name="Mikhailova N."/>
            <person name="Pati A."/>
            <person name="Wagner M."/>
            <person name="Woyke T."/>
            <person name="Ollivier B."/>
            <person name="Klenk H.P."/>
            <person name="Spring S."/>
            <person name="Loy A."/>
        </authorList>
    </citation>
    <scope>NUCLEOTIDE SEQUENCE [LARGE SCALE GENOMIC DNA]</scope>
    <source>
        <strain evidence="2">ATCC 19365 / DSM 765 / NCIMB 8382 / VKM B-1628</strain>
    </source>
</reference>
<dbReference type="Gene3D" id="4.10.280.10">
    <property type="entry name" value="Helix-loop-helix DNA-binding domain"/>
    <property type="match status" value="1"/>
</dbReference>
<reference evidence="2" key="1">
    <citation type="submission" date="2011-11" db="EMBL/GenBank/DDBJ databases">
        <title>Complete sequence of Desulfosporosinus orientis DSM 765.</title>
        <authorList>
            <person name="Lucas S."/>
            <person name="Han J."/>
            <person name="Lapidus A."/>
            <person name="Cheng J.-F."/>
            <person name="Goodwin L."/>
            <person name="Pitluck S."/>
            <person name="Peters L."/>
            <person name="Ovchinnikova G."/>
            <person name="Teshima H."/>
            <person name="Detter J.C."/>
            <person name="Han C."/>
            <person name="Tapia R."/>
            <person name="Land M."/>
            <person name="Hauser L."/>
            <person name="Kyrpides N."/>
            <person name="Ivanova N."/>
            <person name="Pagani I."/>
            <person name="Pester M."/>
            <person name="Spring S."/>
            <person name="Ollivier B."/>
            <person name="Rattei T."/>
            <person name="Klenk H.-P."/>
            <person name="Wagner M."/>
            <person name="Loy A."/>
            <person name="Woyke T."/>
        </authorList>
    </citation>
    <scope>NUCLEOTIDE SEQUENCE [LARGE SCALE GENOMIC DNA]</scope>
    <source>
        <strain evidence="2">ATCC 19365 / DSM 765 / NCIMB 8382 / VKM B-1628</strain>
    </source>
</reference>
<evidence type="ECO:0000313" key="2">
    <source>
        <dbReference type="Proteomes" id="UP000006346"/>
    </source>
</evidence>
<evidence type="ECO:0000313" key="1">
    <source>
        <dbReference type="EMBL" id="AET67089.1"/>
    </source>
</evidence>
<accession>G7W8E9</accession>
<proteinExistence type="predicted"/>
<name>G7W8E9_DESOD</name>
<dbReference type="Pfam" id="PF09388">
    <property type="entry name" value="SpoOE-like"/>
    <property type="match status" value="1"/>
</dbReference>
<dbReference type="InterPro" id="IPR018540">
    <property type="entry name" value="Spo0E-like"/>
</dbReference>
<dbReference type="SUPFAM" id="SSF140500">
    <property type="entry name" value="BAS1536-like"/>
    <property type="match status" value="1"/>
</dbReference>
<dbReference type="PATRIC" id="fig|768706.3.peg.1419"/>
<sequence>MYRITRNDLQILLTKIEDLRDKLHSNVKQGKSIQDPLVIKLSQDLDEQLNLYYRMIKTISII</sequence>
<gene>
    <name evidence="1" type="ordered locus">Desor_1432</name>
</gene>
<dbReference type="Proteomes" id="UP000006346">
    <property type="component" value="Chromosome"/>
</dbReference>
<dbReference type="HOGENOM" id="CLU_189149_2_0_9"/>
<dbReference type="AlphaFoldDB" id="G7W8E9"/>
<dbReference type="InterPro" id="IPR037208">
    <property type="entry name" value="Spo0E-like_sf"/>
</dbReference>
<organism evidence="1 2">
    <name type="scientific">Desulfosporosinus orientis (strain ATCC 19365 / DSM 765 / NCIMB 8382 / VKM B-1628 / Singapore I)</name>
    <name type="common">Desulfotomaculum orientis</name>
    <dbReference type="NCBI Taxonomy" id="768706"/>
    <lineage>
        <taxon>Bacteria</taxon>
        <taxon>Bacillati</taxon>
        <taxon>Bacillota</taxon>
        <taxon>Clostridia</taxon>
        <taxon>Eubacteriales</taxon>
        <taxon>Desulfitobacteriaceae</taxon>
        <taxon>Desulfosporosinus</taxon>
    </lineage>
</organism>
<dbReference type="GO" id="GO:0043937">
    <property type="term" value="P:regulation of sporulation"/>
    <property type="evidence" value="ECO:0007669"/>
    <property type="project" value="InterPro"/>
</dbReference>